<dbReference type="GO" id="GO:0005829">
    <property type="term" value="C:cytosol"/>
    <property type="evidence" value="ECO:0007669"/>
    <property type="project" value="TreeGrafter"/>
</dbReference>
<keyword evidence="6" id="KW-1003">Cell membrane</keyword>
<evidence type="ECO:0000256" key="1">
    <source>
        <dbReference type="ARBA" id="ARBA00007921"/>
    </source>
</evidence>
<dbReference type="Gene3D" id="3.40.50.300">
    <property type="entry name" value="P-loop containing nucleotide triphosphate hydrolases"/>
    <property type="match status" value="1"/>
</dbReference>
<dbReference type="InterPro" id="IPR005225">
    <property type="entry name" value="Small_GTP-bd"/>
</dbReference>
<dbReference type="Pfam" id="PF01926">
    <property type="entry name" value="MMR_HSR1"/>
    <property type="match status" value="1"/>
</dbReference>
<name>C5J675_MESCH</name>
<sequence>MAKNCFVSIVGLPNSGKSSLLNTLLDFPVSIVSSKSQTTRDLINGIYNEDNLQIVFVDTPGFHKKINNLSNVLNKAVINSIEDIDVVLFLHPVNWKISNQSQQLVEKIANVKNKIAVLTKLDLIDDQQIIETKVAELKQLGFKKVFGYSTEFKVAKQDLLEEIKSYAYESDLFFEQEDITDQPARFFAKEIIRKQLLLNLKEEVPHQSAIVIERFSEANPKHIEIDAIIYVGRKSHLPIVVGKNGTMLGKIGTAARLELEELLQSKVVLKNKVKISPKWFDNKKTIKKMGYE</sequence>
<feature type="region of interest" description="G1" evidence="7">
    <location>
        <begin position="11"/>
        <end position="18"/>
    </location>
</feature>
<feature type="region of interest" description="G5" evidence="7">
    <location>
        <begin position="148"/>
        <end position="150"/>
    </location>
</feature>
<evidence type="ECO:0000256" key="3">
    <source>
        <dbReference type="ARBA" id="ARBA00022741"/>
    </source>
</evidence>
<evidence type="ECO:0000256" key="5">
    <source>
        <dbReference type="ARBA" id="ARBA00023134"/>
    </source>
</evidence>
<dbReference type="NCBIfam" id="TIGR00436">
    <property type="entry name" value="era"/>
    <property type="match status" value="1"/>
</dbReference>
<feature type="region of interest" description="G2" evidence="7">
    <location>
        <begin position="37"/>
        <end position="41"/>
    </location>
</feature>
<feature type="domain" description="Era-type G" evidence="8">
    <location>
        <begin position="3"/>
        <end position="169"/>
    </location>
</feature>
<dbReference type="InterPro" id="IPR005662">
    <property type="entry name" value="GTPase_Era-like"/>
</dbReference>
<evidence type="ECO:0000313" key="9">
    <source>
        <dbReference type="EMBL" id="CAT04967.1"/>
    </source>
</evidence>
<evidence type="ECO:0000256" key="6">
    <source>
        <dbReference type="HAMAP-Rule" id="MF_00367"/>
    </source>
</evidence>
<proteinExistence type="inferred from homology"/>
<comment type="subunit">
    <text evidence="6">Monomer.</text>
</comment>
<dbReference type="GO" id="GO:0005525">
    <property type="term" value="F:GTP binding"/>
    <property type="evidence" value="ECO:0007669"/>
    <property type="project" value="UniProtKB-UniRule"/>
</dbReference>
<dbReference type="InterPro" id="IPR004044">
    <property type="entry name" value="KH_dom_type_2"/>
</dbReference>
<feature type="region of interest" description="G4" evidence="7">
    <location>
        <begin position="119"/>
        <end position="122"/>
    </location>
</feature>
<dbReference type="InterPro" id="IPR030388">
    <property type="entry name" value="G_ERA_dom"/>
</dbReference>
<feature type="binding site" evidence="6">
    <location>
        <begin position="119"/>
        <end position="122"/>
    </location>
    <ligand>
        <name>GTP</name>
        <dbReference type="ChEBI" id="CHEBI:37565"/>
    </ligand>
</feature>
<accession>C5J675</accession>
<dbReference type="eggNOG" id="COG1159">
    <property type="taxonomic scope" value="Bacteria"/>
</dbReference>
<dbReference type="InterPro" id="IPR006073">
    <property type="entry name" value="GTP-bd"/>
</dbReference>
<dbReference type="PANTHER" id="PTHR42698:SF1">
    <property type="entry name" value="GTPASE ERA, MITOCHONDRIAL"/>
    <property type="match status" value="1"/>
</dbReference>
<feature type="binding site" evidence="6">
    <location>
        <begin position="58"/>
        <end position="62"/>
    </location>
    <ligand>
        <name>GTP</name>
        <dbReference type="ChEBI" id="CHEBI:37565"/>
    </ligand>
</feature>
<dbReference type="CDD" id="cd22534">
    <property type="entry name" value="KH-II_Era"/>
    <property type="match status" value="1"/>
</dbReference>
<dbReference type="Proteomes" id="UP000001491">
    <property type="component" value="Chromosome"/>
</dbReference>
<dbReference type="InterPro" id="IPR009019">
    <property type="entry name" value="KH_sf_prok-type"/>
</dbReference>
<dbReference type="HOGENOM" id="CLU_038009_1_0_14"/>
<comment type="similarity">
    <text evidence="1 6 7">Belongs to the TRAFAC class TrmE-Era-EngA-EngB-Septin-like GTPase superfamily. Era GTPase family.</text>
</comment>
<dbReference type="EMBL" id="FM864216">
    <property type="protein sequence ID" value="CAT04967.1"/>
    <property type="molecule type" value="Genomic_DNA"/>
</dbReference>
<dbReference type="GO" id="GO:0003924">
    <property type="term" value="F:GTPase activity"/>
    <property type="evidence" value="ECO:0007669"/>
    <property type="project" value="UniProtKB-UniRule"/>
</dbReference>
<feature type="region of interest" description="G3" evidence="7">
    <location>
        <begin position="58"/>
        <end position="61"/>
    </location>
</feature>
<dbReference type="InterPro" id="IPR027417">
    <property type="entry name" value="P-loop_NTPase"/>
</dbReference>
<keyword evidence="6" id="KW-0963">Cytoplasm</keyword>
<keyword evidence="4 6" id="KW-0694">RNA-binding</keyword>
<evidence type="ECO:0000256" key="4">
    <source>
        <dbReference type="ARBA" id="ARBA00022884"/>
    </source>
</evidence>
<organism evidence="9 10">
    <name type="scientific">Mesomycoplasma conjunctivae (strain ATCC 25834 / NCTC 10147 / HRC/581)</name>
    <name type="common">Mycoplasma conjunctivae</name>
    <dbReference type="NCBI Taxonomy" id="572263"/>
    <lineage>
        <taxon>Bacteria</taxon>
        <taxon>Bacillati</taxon>
        <taxon>Mycoplasmatota</taxon>
        <taxon>Mycoplasmoidales</taxon>
        <taxon>Metamycoplasmataceae</taxon>
        <taxon>Mesomycoplasma</taxon>
    </lineage>
</organism>
<protein>
    <recommendedName>
        <fullName evidence="2 6">GTPase Era</fullName>
    </recommendedName>
</protein>
<dbReference type="CDD" id="cd04163">
    <property type="entry name" value="Era"/>
    <property type="match status" value="1"/>
</dbReference>
<dbReference type="Pfam" id="PF07650">
    <property type="entry name" value="KH_2"/>
    <property type="match status" value="1"/>
</dbReference>
<keyword evidence="6" id="KW-0472">Membrane</keyword>
<dbReference type="NCBIfam" id="NF000908">
    <property type="entry name" value="PRK00089.1"/>
    <property type="match status" value="1"/>
</dbReference>
<comment type="function">
    <text evidence="6">An essential GTPase that binds both GDP and GTP, with rapid nucleotide exchange. Plays a role in 16S rRNA processing and 30S ribosomal subunit biogenesis and possibly also in cell cycle regulation and energy metabolism.</text>
</comment>
<dbReference type="PROSITE" id="PS51713">
    <property type="entry name" value="G_ERA"/>
    <property type="match status" value="1"/>
</dbReference>
<dbReference type="PANTHER" id="PTHR42698">
    <property type="entry name" value="GTPASE ERA"/>
    <property type="match status" value="1"/>
</dbReference>
<dbReference type="KEGG" id="mco:MCJ_002760"/>
<dbReference type="GO" id="GO:0043024">
    <property type="term" value="F:ribosomal small subunit binding"/>
    <property type="evidence" value="ECO:0007669"/>
    <property type="project" value="TreeGrafter"/>
</dbReference>
<dbReference type="GO" id="GO:0000028">
    <property type="term" value="P:ribosomal small subunit assembly"/>
    <property type="evidence" value="ECO:0007669"/>
    <property type="project" value="TreeGrafter"/>
</dbReference>
<reference evidence="10" key="1">
    <citation type="journal article" date="2009" name="BMC Bioinformatics">
        <title>The Mycoplasma conjunctivae genome sequencing, annotation and analysis.</title>
        <authorList>
            <person name="Calderon-Copete S.P."/>
            <person name="Wigger G."/>
            <person name="Wunderlin C."/>
            <person name="Schmidheini T."/>
            <person name="Frey J."/>
            <person name="Quail M.A."/>
            <person name="Falquet L."/>
        </authorList>
    </citation>
    <scope>NUCLEOTIDE SEQUENCE [LARGE SCALE GENOMIC DNA]</scope>
    <source>
        <strain evidence="10">ATCC 25834 / NCTC 10147 / HRC/581</strain>
    </source>
</reference>
<feature type="binding site" evidence="6">
    <location>
        <begin position="11"/>
        <end position="18"/>
    </location>
    <ligand>
        <name>GTP</name>
        <dbReference type="ChEBI" id="CHEBI:37565"/>
    </ligand>
</feature>
<dbReference type="GO" id="GO:0070181">
    <property type="term" value="F:small ribosomal subunit rRNA binding"/>
    <property type="evidence" value="ECO:0007669"/>
    <property type="project" value="UniProtKB-UniRule"/>
</dbReference>
<comment type="subcellular location">
    <subcellularLocation>
        <location evidence="6">Cytoplasm</location>
    </subcellularLocation>
    <subcellularLocation>
        <location evidence="6">Cell membrane</location>
        <topology evidence="6">Peripheral membrane protein</topology>
    </subcellularLocation>
</comment>
<keyword evidence="10" id="KW-1185">Reference proteome</keyword>
<keyword evidence="6" id="KW-0690">Ribosome biogenesis</keyword>
<evidence type="ECO:0000313" key="10">
    <source>
        <dbReference type="Proteomes" id="UP000001491"/>
    </source>
</evidence>
<dbReference type="HAMAP" id="MF_00367">
    <property type="entry name" value="GTPase_Era"/>
    <property type="match status" value="1"/>
</dbReference>
<dbReference type="SUPFAM" id="SSF52540">
    <property type="entry name" value="P-loop containing nucleoside triphosphate hydrolases"/>
    <property type="match status" value="1"/>
</dbReference>
<dbReference type="InterPro" id="IPR015946">
    <property type="entry name" value="KH_dom-like_a/b"/>
</dbReference>
<dbReference type="SUPFAM" id="SSF54814">
    <property type="entry name" value="Prokaryotic type KH domain (KH-domain type II)"/>
    <property type="match status" value="1"/>
</dbReference>
<dbReference type="Gene3D" id="3.30.300.20">
    <property type="match status" value="1"/>
</dbReference>
<evidence type="ECO:0000259" key="8">
    <source>
        <dbReference type="PROSITE" id="PS51713"/>
    </source>
</evidence>
<keyword evidence="3 6" id="KW-0547">Nucleotide-binding</keyword>
<dbReference type="NCBIfam" id="TIGR00231">
    <property type="entry name" value="small_GTP"/>
    <property type="match status" value="1"/>
</dbReference>
<dbReference type="GO" id="GO:0005886">
    <property type="term" value="C:plasma membrane"/>
    <property type="evidence" value="ECO:0007669"/>
    <property type="project" value="UniProtKB-SubCell"/>
</dbReference>
<keyword evidence="5 6" id="KW-0342">GTP-binding</keyword>
<gene>
    <name evidence="6 9" type="primary">era</name>
    <name evidence="9" type="ordered locus">MCJ_002760</name>
</gene>
<keyword evidence="6" id="KW-0699">rRNA-binding</keyword>
<evidence type="ECO:0000256" key="2">
    <source>
        <dbReference type="ARBA" id="ARBA00020484"/>
    </source>
</evidence>
<evidence type="ECO:0000256" key="7">
    <source>
        <dbReference type="PROSITE-ProRule" id="PRU01050"/>
    </source>
</evidence>
<dbReference type="AlphaFoldDB" id="C5J675"/>